<name>A0A137NVS5_CONC2</name>
<evidence type="ECO:0000313" key="2">
    <source>
        <dbReference type="EMBL" id="KXN66935.1"/>
    </source>
</evidence>
<evidence type="ECO:0000313" key="3">
    <source>
        <dbReference type="Proteomes" id="UP000070444"/>
    </source>
</evidence>
<dbReference type="AlphaFoldDB" id="A0A137NVS5"/>
<evidence type="ECO:0000256" key="1">
    <source>
        <dbReference type="SAM" id="SignalP"/>
    </source>
</evidence>
<proteinExistence type="predicted"/>
<organism evidence="2 3">
    <name type="scientific">Conidiobolus coronatus (strain ATCC 28846 / CBS 209.66 / NRRL 28638)</name>
    <name type="common">Delacroixia coronata</name>
    <dbReference type="NCBI Taxonomy" id="796925"/>
    <lineage>
        <taxon>Eukaryota</taxon>
        <taxon>Fungi</taxon>
        <taxon>Fungi incertae sedis</taxon>
        <taxon>Zoopagomycota</taxon>
        <taxon>Entomophthoromycotina</taxon>
        <taxon>Entomophthoromycetes</taxon>
        <taxon>Entomophthorales</taxon>
        <taxon>Ancylistaceae</taxon>
        <taxon>Conidiobolus</taxon>
    </lineage>
</organism>
<evidence type="ECO:0008006" key="4">
    <source>
        <dbReference type="Google" id="ProtNLM"/>
    </source>
</evidence>
<dbReference type="EMBL" id="KQ964675">
    <property type="protein sequence ID" value="KXN66935.1"/>
    <property type="molecule type" value="Genomic_DNA"/>
</dbReference>
<reference evidence="2 3" key="1">
    <citation type="journal article" date="2015" name="Genome Biol. Evol.">
        <title>Phylogenomic analyses indicate that early fungi evolved digesting cell walls of algal ancestors of land plants.</title>
        <authorList>
            <person name="Chang Y."/>
            <person name="Wang S."/>
            <person name="Sekimoto S."/>
            <person name="Aerts A.L."/>
            <person name="Choi C."/>
            <person name="Clum A."/>
            <person name="LaButti K.M."/>
            <person name="Lindquist E.A."/>
            <person name="Yee Ngan C."/>
            <person name="Ohm R.A."/>
            <person name="Salamov A.A."/>
            <person name="Grigoriev I.V."/>
            <person name="Spatafora J.W."/>
            <person name="Berbee M.L."/>
        </authorList>
    </citation>
    <scope>NUCLEOTIDE SEQUENCE [LARGE SCALE GENOMIC DNA]</scope>
    <source>
        <strain evidence="2 3">NRRL 28638</strain>
    </source>
</reference>
<feature type="chain" id="PRO_5007294154" description="Secreted protein" evidence="1">
    <location>
        <begin position="20"/>
        <end position="138"/>
    </location>
</feature>
<sequence length="138" mass="15414">MQLISILTIIATILTQAWSAPSPDYCNPPAQCYGGGMRQYPPLVNPDTPPCWYLQDDGQYDCYDYLPGTNQSWSIPSPDDGNPPAQCYGGGMRQYPPLVNPDTPPCWYLQDDGQYDCYDYLAGTNQCPWDGYADPKPQ</sequence>
<accession>A0A137NVS5</accession>
<keyword evidence="3" id="KW-1185">Reference proteome</keyword>
<keyword evidence="1" id="KW-0732">Signal</keyword>
<gene>
    <name evidence="2" type="ORF">CONCODRAFT_11104</name>
</gene>
<dbReference type="Proteomes" id="UP000070444">
    <property type="component" value="Unassembled WGS sequence"/>
</dbReference>
<feature type="signal peptide" evidence="1">
    <location>
        <begin position="1"/>
        <end position="19"/>
    </location>
</feature>
<protein>
    <recommendedName>
        <fullName evidence="4">Secreted protein</fullName>
    </recommendedName>
</protein>